<dbReference type="GO" id="GO:1901135">
    <property type="term" value="P:carbohydrate derivative metabolic process"/>
    <property type="evidence" value="ECO:0007669"/>
    <property type="project" value="InterPro"/>
</dbReference>
<dbReference type="InterPro" id="IPR001347">
    <property type="entry name" value="SIS_dom"/>
</dbReference>
<evidence type="ECO:0000259" key="1">
    <source>
        <dbReference type="PROSITE" id="PS51464"/>
    </source>
</evidence>
<sequence>MSVEDLVGLYLAERIAICEQFPVASVAALAEMLFDTYEAGGTVYAMANGGNSGTLDHAYCDFKHHPFVSEDKSRPLPRSVKRLSFVNLCGSPAELTGLVNDLGPDEMYVASLEPVVTRDDLVMAYSGSGNSPNVVRALEVAGQAGARTFAMTKGDGGRCRALADVCIVVPGSSRFPGQTGSNNNNFHFEDAMLSLNHILVGLLKQRVAERLARLPSGVASS</sequence>
<dbReference type="RefSeq" id="WP_074479205.1">
    <property type="nucleotide sequence ID" value="NZ_FMCT01000025.1"/>
</dbReference>
<evidence type="ECO:0000313" key="3">
    <source>
        <dbReference type="Proteomes" id="UP000183585"/>
    </source>
</evidence>
<protein>
    <submittedName>
        <fullName evidence="2">D-sedoheptulose 7-phosphate isomerase</fullName>
    </submittedName>
</protein>
<accession>A0A1C5AXL5</accession>
<keyword evidence="2" id="KW-0413">Isomerase</keyword>
<dbReference type="PANTHER" id="PTHR30390:SF8">
    <property type="entry name" value="SUGAR ISOMERASE (SIS)"/>
    <property type="match status" value="1"/>
</dbReference>
<dbReference type="GO" id="GO:0097367">
    <property type="term" value="F:carbohydrate derivative binding"/>
    <property type="evidence" value="ECO:0007669"/>
    <property type="project" value="InterPro"/>
</dbReference>
<dbReference type="SUPFAM" id="SSF53697">
    <property type="entry name" value="SIS domain"/>
    <property type="match status" value="1"/>
</dbReference>
<dbReference type="AlphaFoldDB" id="A0A1C5AXL5"/>
<feature type="domain" description="SIS" evidence="1">
    <location>
        <begin position="33"/>
        <end position="208"/>
    </location>
</feature>
<dbReference type="EMBL" id="FMCT01000025">
    <property type="protein sequence ID" value="SCF49960.1"/>
    <property type="molecule type" value="Genomic_DNA"/>
</dbReference>
<evidence type="ECO:0000313" key="2">
    <source>
        <dbReference type="EMBL" id="SCF49960.1"/>
    </source>
</evidence>
<dbReference type="InterPro" id="IPR035461">
    <property type="entry name" value="GmhA/DiaA"/>
</dbReference>
<dbReference type="InterPro" id="IPR050099">
    <property type="entry name" value="SIS_GmhA/DiaA_subfam"/>
</dbReference>
<keyword evidence="3" id="KW-1185">Reference proteome</keyword>
<dbReference type="Gene3D" id="3.40.50.10490">
    <property type="entry name" value="Glucose-6-phosphate isomerase like protein, domain 1"/>
    <property type="match status" value="1"/>
</dbReference>
<dbReference type="PROSITE" id="PS51464">
    <property type="entry name" value="SIS"/>
    <property type="match status" value="1"/>
</dbReference>
<organism evidence="2 3">
    <name type="scientific">Micromonospora carbonacea</name>
    <dbReference type="NCBI Taxonomy" id="47853"/>
    <lineage>
        <taxon>Bacteria</taxon>
        <taxon>Bacillati</taxon>
        <taxon>Actinomycetota</taxon>
        <taxon>Actinomycetes</taxon>
        <taxon>Micromonosporales</taxon>
        <taxon>Micromonosporaceae</taxon>
        <taxon>Micromonospora</taxon>
    </lineage>
</organism>
<proteinExistence type="predicted"/>
<name>A0A1C5AXL5_9ACTN</name>
<dbReference type="CDD" id="cd05006">
    <property type="entry name" value="SIS_GmhA"/>
    <property type="match status" value="1"/>
</dbReference>
<gene>
    <name evidence="2" type="ORF">GA0070563_1256</name>
</gene>
<reference evidence="3" key="1">
    <citation type="submission" date="2016-06" db="EMBL/GenBank/DDBJ databases">
        <authorList>
            <person name="Varghese N."/>
            <person name="Submissions Spin"/>
        </authorList>
    </citation>
    <scope>NUCLEOTIDE SEQUENCE [LARGE SCALE GENOMIC DNA]</scope>
    <source>
        <strain evidence="3">DSM 43168</strain>
    </source>
</reference>
<dbReference type="Proteomes" id="UP000183585">
    <property type="component" value="Unassembled WGS sequence"/>
</dbReference>
<dbReference type="GO" id="GO:0016853">
    <property type="term" value="F:isomerase activity"/>
    <property type="evidence" value="ECO:0007669"/>
    <property type="project" value="UniProtKB-KW"/>
</dbReference>
<dbReference type="InterPro" id="IPR046348">
    <property type="entry name" value="SIS_dom_sf"/>
</dbReference>
<dbReference type="PANTHER" id="PTHR30390">
    <property type="entry name" value="SEDOHEPTULOSE 7-PHOSPHATE ISOMERASE / DNAA INITIATOR-ASSOCIATING FACTOR FOR REPLICATION INITIATION"/>
    <property type="match status" value="1"/>
</dbReference>